<dbReference type="Gene3D" id="3.30.70.1450">
    <property type="entry name" value="Regulator of K+ conductance, C-terminal domain"/>
    <property type="match status" value="1"/>
</dbReference>
<dbReference type="Pfam" id="PF02080">
    <property type="entry name" value="TrkA_C"/>
    <property type="match status" value="1"/>
</dbReference>
<evidence type="ECO:0000259" key="1">
    <source>
        <dbReference type="PROSITE" id="PS51202"/>
    </source>
</evidence>
<dbReference type="InterPro" id="IPR006037">
    <property type="entry name" value="RCK_C"/>
</dbReference>
<keyword evidence="3" id="KW-1185">Reference proteome</keyword>
<reference evidence="2 3" key="1">
    <citation type="journal article" date="2019" name="Int. J. Syst. Evol. Microbiol.">
        <title>The Global Catalogue of Microorganisms (GCM) 10K type strain sequencing project: providing services to taxonomists for standard genome sequencing and annotation.</title>
        <authorList>
            <consortium name="The Broad Institute Genomics Platform"/>
            <consortium name="The Broad Institute Genome Sequencing Center for Infectious Disease"/>
            <person name="Wu L."/>
            <person name="Ma J."/>
        </authorList>
    </citation>
    <scope>NUCLEOTIDE SEQUENCE [LARGE SCALE GENOMIC DNA]</scope>
    <source>
        <strain evidence="2 3">NBRC 111368</strain>
    </source>
</reference>
<dbReference type="PANTHER" id="PTHR30154">
    <property type="entry name" value="LEUCINE-RESPONSIVE REGULATORY PROTEIN"/>
    <property type="match status" value="1"/>
</dbReference>
<name>A0ABD5RU66_9EURY</name>
<dbReference type="EMBL" id="JBHSWU010000001">
    <property type="protein sequence ID" value="MFC6722970.1"/>
    <property type="molecule type" value="Genomic_DNA"/>
</dbReference>
<dbReference type="PROSITE" id="PS51202">
    <property type="entry name" value="RCK_C"/>
    <property type="match status" value="1"/>
</dbReference>
<comment type="caution">
    <text evidence="2">The sequence shown here is derived from an EMBL/GenBank/DDBJ whole genome shotgun (WGS) entry which is preliminary data.</text>
</comment>
<dbReference type="SUPFAM" id="SSF116726">
    <property type="entry name" value="TrkA C-terminal domain-like"/>
    <property type="match status" value="1"/>
</dbReference>
<organism evidence="2 3">
    <name type="scientific">Halobium palmae</name>
    <dbReference type="NCBI Taxonomy" id="1776492"/>
    <lineage>
        <taxon>Archaea</taxon>
        <taxon>Methanobacteriati</taxon>
        <taxon>Methanobacteriota</taxon>
        <taxon>Stenosarchaea group</taxon>
        <taxon>Halobacteria</taxon>
        <taxon>Halobacteriales</taxon>
        <taxon>Haloferacaceae</taxon>
        <taxon>Halobium</taxon>
    </lineage>
</organism>
<feature type="domain" description="RCK C-terminal" evidence="1">
    <location>
        <begin position="117"/>
        <end position="202"/>
    </location>
</feature>
<proteinExistence type="predicted"/>
<sequence>MEDAQIIRGYHADIDYEEVDGRLINQFICTTTGTERERVARRILGISNVINVREVMTGHGDVQVKAIGTDTDSIARTARNIKTLGADIEEEDLIHREHFSTYGPFGPDDEYSGSPITGIADLAGDADIVEVEIGDGALIAGKTVQGASEEGLVEGDVLIITIERGEQALTPHGETTIEKGDRVTLLTRTGLPNNLIRNFTGE</sequence>
<gene>
    <name evidence="2" type="ORF">ACFQE1_00870</name>
</gene>
<dbReference type="Proteomes" id="UP001596328">
    <property type="component" value="Unassembled WGS sequence"/>
</dbReference>
<evidence type="ECO:0000313" key="3">
    <source>
        <dbReference type="Proteomes" id="UP001596328"/>
    </source>
</evidence>
<evidence type="ECO:0000313" key="2">
    <source>
        <dbReference type="EMBL" id="MFC6722970.1"/>
    </source>
</evidence>
<dbReference type="AlphaFoldDB" id="A0ABD5RU66"/>
<dbReference type="InterPro" id="IPR036721">
    <property type="entry name" value="RCK_C_sf"/>
</dbReference>
<accession>A0ABD5RU66</accession>
<dbReference type="PANTHER" id="PTHR30154:SF34">
    <property type="entry name" value="TRANSCRIPTIONAL REGULATOR AZLB"/>
    <property type="match status" value="1"/>
</dbReference>
<protein>
    <submittedName>
        <fullName evidence="2">TrkA C-terminal domain-containing protein</fullName>
    </submittedName>
</protein>